<feature type="active site" evidence="14">
    <location>
        <position position="165"/>
    </location>
</feature>
<dbReference type="InterPro" id="IPR013815">
    <property type="entry name" value="ATP_grasp_subdomain_1"/>
</dbReference>
<feature type="binding site" evidence="15">
    <location>
        <position position="291"/>
    </location>
    <ligand>
        <name>Mg(2+)</name>
        <dbReference type="ChEBI" id="CHEBI:18420"/>
        <label>2</label>
    </ligand>
</feature>
<dbReference type="PROSITE" id="PS50975">
    <property type="entry name" value="ATP_GRASP"/>
    <property type="match status" value="1"/>
</dbReference>
<evidence type="ECO:0000256" key="13">
    <source>
        <dbReference type="HAMAP-Rule" id="MF_00047"/>
    </source>
</evidence>
<feature type="binding site" evidence="15">
    <location>
        <position position="275"/>
    </location>
    <ligand>
        <name>Mg(2+)</name>
        <dbReference type="ChEBI" id="CHEBI:18420"/>
        <label>1</label>
    </ligand>
</feature>
<proteinExistence type="inferred from homology"/>
<keyword evidence="5 13" id="KW-0963">Cytoplasm</keyword>
<evidence type="ECO:0000256" key="9">
    <source>
        <dbReference type="ARBA" id="ARBA00022960"/>
    </source>
</evidence>
<dbReference type="Pfam" id="PF07478">
    <property type="entry name" value="Dala_Dala_lig_C"/>
    <property type="match status" value="1"/>
</dbReference>
<evidence type="ECO:0000256" key="8">
    <source>
        <dbReference type="ARBA" id="ARBA00022840"/>
    </source>
</evidence>
<dbReference type="InterPro" id="IPR005905">
    <property type="entry name" value="D_ala_D_ala"/>
</dbReference>
<dbReference type="HAMAP" id="MF_00047">
    <property type="entry name" value="Dala_Dala_lig"/>
    <property type="match status" value="1"/>
</dbReference>
<dbReference type="NCBIfam" id="NF002527">
    <property type="entry name" value="PRK01966.1-3"/>
    <property type="match status" value="1"/>
</dbReference>
<dbReference type="PANTHER" id="PTHR23132">
    <property type="entry name" value="D-ALANINE--D-ALANINE LIGASE"/>
    <property type="match status" value="1"/>
</dbReference>
<comment type="caution">
    <text evidence="18">The sequence shown here is derived from an EMBL/GenBank/DDBJ whole genome shotgun (WGS) entry which is preliminary data.</text>
</comment>
<dbReference type="GO" id="GO:0008716">
    <property type="term" value="F:D-alanine-D-alanine ligase activity"/>
    <property type="evidence" value="ECO:0007669"/>
    <property type="project" value="UniProtKB-UniRule"/>
</dbReference>
<comment type="subcellular location">
    <subcellularLocation>
        <location evidence="2 13">Cytoplasm</location>
    </subcellularLocation>
</comment>
<name>A0A8X8ICH9_9BACT</name>
<dbReference type="InterPro" id="IPR011095">
    <property type="entry name" value="Dala_Dala_lig_C"/>
</dbReference>
<dbReference type="EC" id="6.3.2.4" evidence="4 13"/>
<evidence type="ECO:0000256" key="15">
    <source>
        <dbReference type="PIRSR" id="PIRSR039102-3"/>
    </source>
</evidence>
<dbReference type="GO" id="GO:0005524">
    <property type="term" value="F:ATP binding"/>
    <property type="evidence" value="ECO:0007669"/>
    <property type="project" value="UniProtKB-UniRule"/>
</dbReference>
<evidence type="ECO:0000256" key="16">
    <source>
        <dbReference type="PROSITE-ProRule" id="PRU00409"/>
    </source>
</evidence>
<evidence type="ECO:0000256" key="1">
    <source>
        <dbReference type="ARBA" id="ARBA00001936"/>
    </source>
</evidence>
<keyword evidence="11 13" id="KW-0961">Cell wall biogenesis/degradation</keyword>
<evidence type="ECO:0000256" key="2">
    <source>
        <dbReference type="ARBA" id="ARBA00004496"/>
    </source>
</evidence>
<evidence type="ECO:0000256" key="7">
    <source>
        <dbReference type="ARBA" id="ARBA00022741"/>
    </source>
</evidence>
<evidence type="ECO:0000256" key="10">
    <source>
        <dbReference type="ARBA" id="ARBA00022984"/>
    </source>
</evidence>
<dbReference type="InterPro" id="IPR011761">
    <property type="entry name" value="ATP-grasp"/>
</dbReference>
<comment type="similarity">
    <text evidence="3 13">Belongs to the D-alanine--D-alanine ligase family.</text>
</comment>
<keyword evidence="15" id="KW-0479">Metal-binding</keyword>
<dbReference type="GO" id="GO:0005737">
    <property type="term" value="C:cytoplasm"/>
    <property type="evidence" value="ECO:0007669"/>
    <property type="project" value="UniProtKB-SubCell"/>
</dbReference>
<evidence type="ECO:0000256" key="11">
    <source>
        <dbReference type="ARBA" id="ARBA00023316"/>
    </source>
</evidence>
<evidence type="ECO:0000256" key="12">
    <source>
        <dbReference type="ARBA" id="ARBA00047614"/>
    </source>
</evidence>
<evidence type="ECO:0000259" key="17">
    <source>
        <dbReference type="PROSITE" id="PS50975"/>
    </source>
</evidence>
<dbReference type="RefSeq" id="WP_092721419.1">
    <property type="nucleotide sequence ID" value="NZ_FNNO01000001.1"/>
</dbReference>
<evidence type="ECO:0000256" key="6">
    <source>
        <dbReference type="ARBA" id="ARBA00022598"/>
    </source>
</evidence>
<evidence type="ECO:0000256" key="4">
    <source>
        <dbReference type="ARBA" id="ARBA00012216"/>
    </source>
</evidence>
<comment type="pathway">
    <text evidence="13">Cell wall biogenesis; peptidoglycan biosynthesis.</text>
</comment>
<dbReference type="Proteomes" id="UP000198711">
    <property type="component" value="Unassembled WGS sequence"/>
</dbReference>
<dbReference type="Pfam" id="PF01820">
    <property type="entry name" value="Dala_Dala_lig_N"/>
    <property type="match status" value="1"/>
</dbReference>
<keyword evidence="6 13" id="KW-0436">Ligase</keyword>
<dbReference type="SUPFAM" id="SSF52440">
    <property type="entry name" value="PreATP-grasp domain"/>
    <property type="match status" value="1"/>
</dbReference>
<comment type="catalytic activity">
    <reaction evidence="12 13">
        <text>2 D-alanine + ATP = D-alanyl-D-alanine + ADP + phosphate + H(+)</text>
        <dbReference type="Rhea" id="RHEA:11224"/>
        <dbReference type="ChEBI" id="CHEBI:15378"/>
        <dbReference type="ChEBI" id="CHEBI:30616"/>
        <dbReference type="ChEBI" id="CHEBI:43474"/>
        <dbReference type="ChEBI" id="CHEBI:57416"/>
        <dbReference type="ChEBI" id="CHEBI:57822"/>
        <dbReference type="ChEBI" id="CHEBI:456216"/>
        <dbReference type="EC" id="6.3.2.4"/>
    </reaction>
</comment>
<dbReference type="PIRSF" id="PIRSF039102">
    <property type="entry name" value="Ddl/VanB"/>
    <property type="match status" value="1"/>
</dbReference>
<dbReference type="SUPFAM" id="SSF56059">
    <property type="entry name" value="Glutathione synthetase ATP-binding domain-like"/>
    <property type="match status" value="1"/>
</dbReference>
<evidence type="ECO:0000256" key="3">
    <source>
        <dbReference type="ARBA" id="ARBA00010871"/>
    </source>
</evidence>
<feature type="binding site" evidence="15">
    <location>
        <position position="289"/>
    </location>
    <ligand>
        <name>Mg(2+)</name>
        <dbReference type="ChEBI" id="CHEBI:18420"/>
        <label>2</label>
    </ligand>
</feature>
<comment type="cofactor">
    <cofactor evidence="15">
        <name>Mg(2+)</name>
        <dbReference type="ChEBI" id="CHEBI:18420"/>
    </cofactor>
    <cofactor evidence="15">
        <name>Mn(2+)</name>
        <dbReference type="ChEBI" id="CHEBI:29035"/>
    </cofactor>
    <text evidence="15">Binds 2 magnesium or manganese ions per subunit.</text>
</comment>
<protein>
    <recommendedName>
        <fullName evidence="4 13">D-alanine--D-alanine ligase</fullName>
        <ecNumber evidence="4 13">6.3.2.4</ecNumber>
    </recommendedName>
    <alternativeName>
        <fullName evidence="13">D-Ala-D-Ala ligase</fullName>
    </alternativeName>
    <alternativeName>
        <fullName evidence="13">D-alanylalanine synthetase</fullName>
    </alternativeName>
</protein>
<feature type="domain" description="ATP-grasp" evidence="17">
    <location>
        <begin position="121"/>
        <end position="322"/>
    </location>
</feature>
<dbReference type="GO" id="GO:0071555">
    <property type="term" value="P:cell wall organization"/>
    <property type="evidence" value="ECO:0007669"/>
    <property type="project" value="UniProtKB-KW"/>
</dbReference>
<comment type="function">
    <text evidence="13">Cell wall formation.</text>
</comment>
<gene>
    <name evidence="13" type="primary">ddl</name>
    <name evidence="18" type="ORF">SAMN05444410_101248</name>
</gene>
<dbReference type="EMBL" id="FNNO01000001">
    <property type="protein sequence ID" value="SDW10461.1"/>
    <property type="molecule type" value="Genomic_DNA"/>
</dbReference>
<keyword evidence="8 16" id="KW-0067">ATP-binding</keyword>
<keyword evidence="19" id="KW-1185">Reference proteome</keyword>
<dbReference type="NCBIfam" id="TIGR01205">
    <property type="entry name" value="D_ala_D_alaTIGR"/>
    <property type="match status" value="1"/>
</dbReference>
<keyword evidence="15" id="KW-0464">Manganese</keyword>
<dbReference type="GO" id="GO:0008360">
    <property type="term" value="P:regulation of cell shape"/>
    <property type="evidence" value="ECO:0007669"/>
    <property type="project" value="UniProtKB-KW"/>
</dbReference>
<dbReference type="InterPro" id="IPR011127">
    <property type="entry name" value="Dala_Dala_lig_N"/>
</dbReference>
<organism evidence="18 19">
    <name type="scientific">Hydrobacter penzbergensis</name>
    <dbReference type="NCBI Taxonomy" id="1235997"/>
    <lineage>
        <taxon>Bacteria</taxon>
        <taxon>Pseudomonadati</taxon>
        <taxon>Bacteroidota</taxon>
        <taxon>Chitinophagia</taxon>
        <taxon>Chitinophagales</taxon>
        <taxon>Chitinophagaceae</taxon>
        <taxon>Hydrobacter</taxon>
    </lineage>
</organism>
<comment type="cofactor">
    <cofactor evidence="1">
        <name>Mn(2+)</name>
        <dbReference type="ChEBI" id="CHEBI:29035"/>
    </cofactor>
</comment>
<dbReference type="InterPro" id="IPR000291">
    <property type="entry name" value="D-Ala_lig_Van_CS"/>
</dbReference>
<dbReference type="PANTHER" id="PTHR23132:SF23">
    <property type="entry name" value="D-ALANINE--D-ALANINE LIGASE B"/>
    <property type="match status" value="1"/>
</dbReference>
<evidence type="ECO:0000313" key="19">
    <source>
        <dbReference type="Proteomes" id="UP000198711"/>
    </source>
</evidence>
<evidence type="ECO:0000256" key="5">
    <source>
        <dbReference type="ARBA" id="ARBA00022490"/>
    </source>
</evidence>
<sequence>MKKKIALVTGGLSNEAQISYKSAITVGNNVDRERFDVYRIDINATGWWYEPVQGEKSKVNRDDFSVTDNGKKINFDAILLCIHGTPGEDGKLQGYFDMLGLSYTSCDAATSALTFNKRYTVAVAAFGGIHVAHSKHIFRHTPVSSEAILTALKLPVFVKPNNGGSSIGMSKVSVADELEAALHKAFREDDQVLVEEYISGREFTIGVFKSKGKIMVLPITEVSTQNEFFDFEAKYQGKSVETTPALIDDAMKTKLEAAAKKVYEVLNCRGVVRIDFIYNEAQGQPYMLEVNTVPGQSEASIIPQQVKTMGWNLKDFYSALIDEVLN</sequence>
<feature type="active site" evidence="14">
    <location>
        <position position="300"/>
    </location>
</feature>
<dbReference type="AlphaFoldDB" id="A0A8X8ICH9"/>
<reference evidence="18 19" key="1">
    <citation type="submission" date="2016-10" db="EMBL/GenBank/DDBJ databases">
        <authorList>
            <person name="Varghese N."/>
            <person name="Submissions S."/>
        </authorList>
    </citation>
    <scope>NUCLEOTIDE SEQUENCE [LARGE SCALE GENOMIC DNA]</scope>
    <source>
        <strain evidence="18 19">DSM 25353</strain>
    </source>
</reference>
<dbReference type="GO" id="GO:0046872">
    <property type="term" value="F:metal ion binding"/>
    <property type="evidence" value="ECO:0007669"/>
    <property type="project" value="UniProtKB-KW"/>
</dbReference>
<dbReference type="Gene3D" id="3.40.50.20">
    <property type="match status" value="1"/>
</dbReference>
<dbReference type="GO" id="GO:0009252">
    <property type="term" value="P:peptidoglycan biosynthetic process"/>
    <property type="evidence" value="ECO:0007669"/>
    <property type="project" value="UniProtKB-UniRule"/>
</dbReference>
<dbReference type="Gene3D" id="3.30.470.20">
    <property type="entry name" value="ATP-grasp fold, B domain"/>
    <property type="match status" value="1"/>
</dbReference>
<dbReference type="InterPro" id="IPR016185">
    <property type="entry name" value="PreATP-grasp_dom_sf"/>
</dbReference>
<keyword evidence="15" id="KW-0460">Magnesium</keyword>
<feature type="binding site" evidence="15">
    <location>
        <position position="289"/>
    </location>
    <ligand>
        <name>Mg(2+)</name>
        <dbReference type="ChEBI" id="CHEBI:18420"/>
        <label>1</label>
    </ligand>
</feature>
<evidence type="ECO:0000256" key="14">
    <source>
        <dbReference type="PIRSR" id="PIRSR039102-1"/>
    </source>
</evidence>
<keyword evidence="10 13" id="KW-0573">Peptidoglycan synthesis</keyword>
<accession>A0A8X8ICH9</accession>
<keyword evidence="9 13" id="KW-0133">Cell shape</keyword>
<dbReference type="PROSITE" id="PS00843">
    <property type="entry name" value="DALA_DALA_LIGASE_1"/>
    <property type="match status" value="1"/>
</dbReference>
<keyword evidence="7 16" id="KW-0547">Nucleotide-binding</keyword>
<evidence type="ECO:0000313" key="18">
    <source>
        <dbReference type="EMBL" id="SDW10461.1"/>
    </source>
</evidence>
<feature type="active site" evidence="14">
    <location>
        <position position="15"/>
    </location>
</feature>
<dbReference type="Gene3D" id="3.30.1490.20">
    <property type="entry name" value="ATP-grasp fold, A domain"/>
    <property type="match status" value="1"/>
</dbReference>